<dbReference type="NCBIfam" id="TIGR00297">
    <property type="entry name" value="TIGR00297 family protein"/>
    <property type="match status" value="1"/>
</dbReference>
<evidence type="ECO:0000313" key="7">
    <source>
        <dbReference type="EMBL" id="QIZ72649.1"/>
    </source>
</evidence>
<keyword evidence="5 6" id="KW-0472">Membrane</keyword>
<evidence type="ECO:0000313" key="8">
    <source>
        <dbReference type="Proteomes" id="UP000500857"/>
    </source>
</evidence>
<dbReference type="EMBL" id="CP051167">
    <property type="protein sequence ID" value="QIZ72649.1"/>
    <property type="molecule type" value="Genomic_DNA"/>
</dbReference>
<dbReference type="RefSeq" id="WP_168570797.1">
    <property type="nucleotide sequence ID" value="NZ_CP051167.1"/>
</dbReference>
<feature type="transmembrane region" description="Helical" evidence="6">
    <location>
        <begin position="6"/>
        <end position="30"/>
    </location>
</feature>
<feature type="transmembrane region" description="Helical" evidence="6">
    <location>
        <begin position="190"/>
        <end position="219"/>
    </location>
</feature>
<keyword evidence="4 6" id="KW-1133">Transmembrane helix</keyword>
<accession>A0A6H1U4U7</accession>
<dbReference type="PANTHER" id="PTHR13353:SF5">
    <property type="entry name" value="TRANSMEMBRANE PROTEIN 19"/>
    <property type="match status" value="1"/>
</dbReference>
<proteinExistence type="inferred from homology"/>
<dbReference type="AlphaFoldDB" id="A0A6H1U4U7"/>
<organism evidence="7 8">
    <name type="scientific">Oxynema aestuarii AP17</name>
    <dbReference type="NCBI Taxonomy" id="2064643"/>
    <lineage>
        <taxon>Bacteria</taxon>
        <taxon>Bacillati</taxon>
        <taxon>Cyanobacteriota</taxon>
        <taxon>Cyanophyceae</taxon>
        <taxon>Oscillatoriophycideae</taxon>
        <taxon>Oscillatoriales</taxon>
        <taxon>Oscillatoriaceae</taxon>
        <taxon>Oxynema</taxon>
        <taxon>Oxynema aestuarii</taxon>
    </lineage>
</organism>
<evidence type="ECO:0000256" key="4">
    <source>
        <dbReference type="ARBA" id="ARBA00022989"/>
    </source>
</evidence>
<gene>
    <name evidence="7" type="ORF">HCG48_20335</name>
</gene>
<dbReference type="KEGG" id="oxy:HCG48_20335"/>
<sequence length="267" mass="27698">MNASEFLFHYSSFSPWLVAVPLNTVLLAIAYAIPKKLLTPAGMVHAWILGIAVWGILDWRGYAVVMFYFLVGSAVTRVGMAQKEAAGIAEKRSGARGPENVWGSALTGILCAFGVLALRLLAPSAQGAIALLLLAYVASFSTKLSDTVASEVGKVYGRRTFLITTLKPVAPGTEGAVSLEGTLAGMGGSIAIAVLGWAVNLIDGTGVLFCVIAAFIATNAESAIGATVQGKVDWMTNEVVNGINTAIGASSAIALAIAWQSLRPLLS</sequence>
<dbReference type="InterPro" id="IPR002794">
    <property type="entry name" value="DUF92_TMEM19"/>
</dbReference>
<comment type="similarity">
    <text evidence="2">Belongs to the TMEM19 family.</text>
</comment>
<evidence type="ECO:0000256" key="3">
    <source>
        <dbReference type="ARBA" id="ARBA00022692"/>
    </source>
</evidence>
<evidence type="ECO:0000256" key="2">
    <source>
        <dbReference type="ARBA" id="ARBA00009012"/>
    </source>
</evidence>
<evidence type="ECO:0000256" key="1">
    <source>
        <dbReference type="ARBA" id="ARBA00004141"/>
    </source>
</evidence>
<dbReference type="PANTHER" id="PTHR13353">
    <property type="entry name" value="TRANSMEMBRANE PROTEIN 19"/>
    <property type="match status" value="1"/>
</dbReference>
<reference evidence="7 8" key="1">
    <citation type="submission" date="2020-04" db="EMBL/GenBank/DDBJ databases">
        <authorList>
            <person name="Basu S."/>
            <person name="Maruthanayagam V."/>
            <person name="Chakraborty S."/>
            <person name="Pramanik A."/>
            <person name="Mukherjee J."/>
            <person name="Brink B."/>
        </authorList>
    </citation>
    <scope>NUCLEOTIDE SEQUENCE [LARGE SCALE GENOMIC DNA]</scope>
    <source>
        <strain evidence="7 8">AP17</strain>
    </source>
</reference>
<feature type="transmembrane region" description="Helical" evidence="6">
    <location>
        <begin position="239"/>
        <end position="259"/>
    </location>
</feature>
<evidence type="ECO:0000256" key="5">
    <source>
        <dbReference type="ARBA" id="ARBA00023136"/>
    </source>
</evidence>
<keyword evidence="8" id="KW-1185">Reference proteome</keyword>
<dbReference type="Proteomes" id="UP000500857">
    <property type="component" value="Chromosome"/>
</dbReference>
<feature type="transmembrane region" description="Helical" evidence="6">
    <location>
        <begin position="101"/>
        <end position="122"/>
    </location>
</feature>
<protein>
    <submittedName>
        <fullName evidence="7">TIGR00297 family protein</fullName>
    </submittedName>
</protein>
<evidence type="ECO:0000256" key="6">
    <source>
        <dbReference type="SAM" id="Phobius"/>
    </source>
</evidence>
<dbReference type="GO" id="GO:0016020">
    <property type="term" value="C:membrane"/>
    <property type="evidence" value="ECO:0007669"/>
    <property type="project" value="UniProtKB-SubCell"/>
</dbReference>
<keyword evidence="3 6" id="KW-0812">Transmembrane</keyword>
<name>A0A6H1U4U7_9CYAN</name>
<comment type="subcellular location">
    <subcellularLocation>
        <location evidence="1">Membrane</location>
        <topology evidence="1">Multi-pass membrane protein</topology>
    </subcellularLocation>
</comment>
<dbReference type="Pfam" id="PF01940">
    <property type="entry name" value="DUF92"/>
    <property type="match status" value="1"/>
</dbReference>